<evidence type="ECO:0000256" key="5">
    <source>
        <dbReference type="ARBA" id="ARBA00022679"/>
    </source>
</evidence>
<dbReference type="eggNOG" id="COG2205">
    <property type="taxonomic scope" value="Bacteria"/>
</dbReference>
<keyword evidence="9" id="KW-0812">Transmembrane</keyword>
<dbReference type="EMBL" id="ACKZ01000026">
    <property type="protein sequence ID" value="EEW36612.1"/>
    <property type="molecule type" value="Genomic_DNA"/>
</dbReference>
<dbReference type="EC" id="2.7.13.3" evidence="3"/>
<keyword evidence="4" id="KW-0597">Phosphoprotein</keyword>
<dbReference type="Pfam" id="PF00512">
    <property type="entry name" value="HisKA"/>
    <property type="match status" value="1"/>
</dbReference>
<dbReference type="InterPro" id="IPR003661">
    <property type="entry name" value="HisK_dim/P_dom"/>
</dbReference>
<evidence type="ECO:0000256" key="1">
    <source>
        <dbReference type="ARBA" id="ARBA00000085"/>
    </source>
</evidence>
<comment type="caution">
    <text evidence="11">The sequence shown here is derived from an EMBL/GenBank/DDBJ whole genome shotgun (WGS) entry which is preliminary data.</text>
</comment>
<feature type="region of interest" description="Disordered" evidence="8">
    <location>
        <begin position="51"/>
        <end position="76"/>
    </location>
</feature>
<dbReference type="GO" id="GO:0016036">
    <property type="term" value="P:cellular response to phosphate starvation"/>
    <property type="evidence" value="ECO:0007669"/>
    <property type="project" value="TreeGrafter"/>
</dbReference>
<dbReference type="AlphaFoldDB" id="C8NI56"/>
<keyword evidence="9" id="KW-1133">Transmembrane helix</keyword>
<keyword evidence="5" id="KW-0808">Transferase</keyword>
<dbReference type="Gene3D" id="1.10.287.130">
    <property type="match status" value="1"/>
</dbReference>
<feature type="transmembrane region" description="Helical" evidence="9">
    <location>
        <begin position="158"/>
        <end position="180"/>
    </location>
</feature>
<dbReference type="SMART" id="SM00388">
    <property type="entry name" value="HisKA"/>
    <property type="match status" value="1"/>
</dbReference>
<dbReference type="SUPFAM" id="SSF55874">
    <property type="entry name" value="ATPase domain of HSP90 chaperone/DNA topoisomerase II/histidine kinase"/>
    <property type="match status" value="1"/>
</dbReference>
<comment type="subcellular location">
    <subcellularLocation>
        <location evidence="2">Membrane</location>
    </subcellularLocation>
</comment>
<dbReference type="GO" id="GO:0000155">
    <property type="term" value="F:phosphorelay sensor kinase activity"/>
    <property type="evidence" value="ECO:0007669"/>
    <property type="project" value="InterPro"/>
</dbReference>
<dbReference type="HOGENOM" id="CLU_000445_89_6_9"/>
<evidence type="ECO:0000313" key="11">
    <source>
        <dbReference type="EMBL" id="EEW36612.1"/>
    </source>
</evidence>
<evidence type="ECO:0000256" key="8">
    <source>
        <dbReference type="SAM" id="MobiDB-lite"/>
    </source>
</evidence>
<dbReference type="InterPro" id="IPR050351">
    <property type="entry name" value="BphY/WalK/GraS-like"/>
</dbReference>
<accession>C8NI56</accession>
<name>C8NI56_9LACT</name>
<proteinExistence type="predicted"/>
<dbReference type="GeneID" id="78412631"/>
<dbReference type="InterPro" id="IPR036097">
    <property type="entry name" value="HisK_dim/P_sf"/>
</dbReference>
<evidence type="ECO:0000256" key="4">
    <source>
        <dbReference type="ARBA" id="ARBA00022553"/>
    </source>
</evidence>
<feature type="domain" description="Histidine kinase" evidence="10">
    <location>
        <begin position="204"/>
        <end position="386"/>
    </location>
</feature>
<dbReference type="SMART" id="SM00387">
    <property type="entry name" value="HATPase_c"/>
    <property type="match status" value="1"/>
</dbReference>
<dbReference type="SUPFAM" id="SSF47384">
    <property type="entry name" value="Homodimeric domain of signal transducing histidine kinase"/>
    <property type="match status" value="1"/>
</dbReference>
<dbReference type="InterPro" id="IPR036890">
    <property type="entry name" value="HATPase_C_sf"/>
</dbReference>
<evidence type="ECO:0000256" key="7">
    <source>
        <dbReference type="ARBA" id="ARBA00023012"/>
    </source>
</evidence>
<dbReference type="GO" id="GO:0004721">
    <property type="term" value="F:phosphoprotein phosphatase activity"/>
    <property type="evidence" value="ECO:0007669"/>
    <property type="project" value="TreeGrafter"/>
</dbReference>
<dbReference type="Gene3D" id="3.30.565.10">
    <property type="entry name" value="Histidine kinase-like ATPase, C-terminal domain"/>
    <property type="match status" value="1"/>
</dbReference>
<evidence type="ECO:0000256" key="2">
    <source>
        <dbReference type="ARBA" id="ARBA00004370"/>
    </source>
</evidence>
<dbReference type="Pfam" id="PF02518">
    <property type="entry name" value="HATPase_c"/>
    <property type="match status" value="1"/>
</dbReference>
<sequence length="412" mass="46231">MFRQLQKSFVKSAMLSFTIVLFVVLVIGNGINYRQTIEQVDRVATMLVENNGTFPDAPSNEEPKEHPSHGKPIGHEFRKDDQLSTRYAVVKVENNEVTSVDQSHLISVEESSLKESALRLVESKSLSGWEGSLRYKLSGEESSFMVVFVDANREVQQVWRLLMVTGGVFIACLIVVYILVRVVSKKAIRPFVENVERQQQFIANASHEIKTPLAVLSANTDVLAMMGIQEKFVDSNRRQIKRLNALVEQMLLLSRYDEGEASTTKEKVDLVDITKNIVEEIQAVLDEKGLQVKYTGNNSSMMTTNKEAVTELIRILLDNAIKYTVGSSTITVDAKEHQISFENNTEPITKEQVSQLFDRFYRVDSSRNRATGGSGLGLAIAKKIAETNQVRLSAELISDHQIRFVIDGEENG</sequence>
<dbReference type="RefSeq" id="WP_005606090.1">
    <property type="nucleotide sequence ID" value="NZ_CP102283.1"/>
</dbReference>
<dbReference type="CDD" id="cd00082">
    <property type="entry name" value="HisKA"/>
    <property type="match status" value="1"/>
</dbReference>
<dbReference type="GO" id="GO:0005886">
    <property type="term" value="C:plasma membrane"/>
    <property type="evidence" value="ECO:0007669"/>
    <property type="project" value="TreeGrafter"/>
</dbReference>
<feature type="compositionally biased region" description="Basic and acidic residues" evidence="8">
    <location>
        <begin position="61"/>
        <end position="76"/>
    </location>
</feature>
<dbReference type="InterPro" id="IPR005467">
    <property type="entry name" value="His_kinase_dom"/>
</dbReference>
<gene>
    <name evidence="11" type="ORF">HMPREF0444_1601</name>
</gene>
<evidence type="ECO:0000256" key="9">
    <source>
        <dbReference type="SAM" id="Phobius"/>
    </source>
</evidence>
<keyword evidence="7" id="KW-0902">Two-component regulatory system</keyword>
<dbReference type="PANTHER" id="PTHR45453">
    <property type="entry name" value="PHOSPHATE REGULON SENSOR PROTEIN PHOR"/>
    <property type="match status" value="1"/>
</dbReference>
<evidence type="ECO:0000256" key="6">
    <source>
        <dbReference type="ARBA" id="ARBA00022777"/>
    </source>
</evidence>
<dbReference type="Proteomes" id="UP000005926">
    <property type="component" value="Unassembled WGS sequence"/>
</dbReference>
<evidence type="ECO:0000259" key="10">
    <source>
        <dbReference type="PROSITE" id="PS50109"/>
    </source>
</evidence>
<evidence type="ECO:0000256" key="3">
    <source>
        <dbReference type="ARBA" id="ARBA00012438"/>
    </source>
</evidence>
<comment type="catalytic activity">
    <reaction evidence="1">
        <text>ATP + protein L-histidine = ADP + protein N-phospho-L-histidine.</text>
        <dbReference type="EC" id="2.7.13.3"/>
    </reaction>
</comment>
<protein>
    <recommendedName>
        <fullName evidence="3">histidine kinase</fullName>
        <ecNumber evidence="3">2.7.13.3</ecNumber>
    </recommendedName>
</protein>
<organism evidence="11 12">
    <name type="scientific">Granulicatella adiacens ATCC 49175</name>
    <dbReference type="NCBI Taxonomy" id="638301"/>
    <lineage>
        <taxon>Bacteria</taxon>
        <taxon>Bacillati</taxon>
        <taxon>Bacillota</taxon>
        <taxon>Bacilli</taxon>
        <taxon>Lactobacillales</taxon>
        <taxon>Carnobacteriaceae</taxon>
        <taxon>Granulicatella</taxon>
    </lineage>
</organism>
<dbReference type="PROSITE" id="PS50109">
    <property type="entry name" value="HIS_KIN"/>
    <property type="match status" value="1"/>
</dbReference>
<dbReference type="InterPro" id="IPR003594">
    <property type="entry name" value="HATPase_dom"/>
</dbReference>
<feature type="transmembrane region" description="Helical" evidence="9">
    <location>
        <begin position="12"/>
        <end position="31"/>
    </location>
</feature>
<dbReference type="PANTHER" id="PTHR45453:SF1">
    <property type="entry name" value="PHOSPHATE REGULON SENSOR PROTEIN PHOR"/>
    <property type="match status" value="1"/>
</dbReference>
<reference evidence="11 12" key="1">
    <citation type="submission" date="2009-08" db="EMBL/GenBank/DDBJ databases">
        <authorList>
            <person name="Muzny D."/>
            <person name="Qin X."/>
            <person name="Deng J."/>
            <person name="Jiang H."/>
            <person name="Liu Y."/>
            <person name="Qu J."/>
            <person name="Song X.-Z."/>
            <person name="Zhang L."/>
            <person name="Thornton R."/>
            <person name="Coyle M."/>
            <person name="Francisco L."/>
            <person name="Jackson L."/>
            <person name="Javaid M."/>
            <person name="Korchina V."/>
            <person name="Kovar C."/>
            <person name="Mata R."/>
            <person name="Mathew T."/>
            <person name="Ngo R."/>
            <person name="Nguyen L."/>
            <person name="Nguyen N."/>
            <person name="Okwuonu G."/>
            <person name="Ongeri F."/>
            <person name="Pham C."/>
            <person name="Simmons D."/>
            <person name="Wilczek-Boney K."/>
            <person name="Hale W."/>
            <person name="Jakkamsetti A."/>
            <person name="Pham P."/>
            <person name="Ruth R."/>
            <person name="San Lucas F."/>
            <person name="Warren J."/>
            <person name="Zhang J."/>
            <person name="Zhao Z."/>
            <person name="Zhou C."/>
            <person name="Zhu D."/>
            <person name="Lee S."/>
            <person name="Bess C."/>
            <person name="Blankenburg K."/>
            <person name="Forbes L."/>
            <person name="Fu Q."/>
            <person name="Gubbala S."/>
            <person name="Hirani K."/>
            <person name="Jayaseelan J.C."/>
            <person name="Lara F."/>
            <person name="Munidasa M."/>
            <person name="Palculict T."/>
            <person name="Patil S."/>
            <person name="Pu L.-L."/>
            <person name="Saada N."/>
            <person name="Tang L."/>
            <person name="Weissenberger G."/>
            <person name="Zhu Y."/>
            <person name="Hemphill L."/>
            <person name="Shang Y."/>
            <person name="Youmans B."/>
            <person name="Ayvaz T."/>
            <person name="Ross M."/>
            <person name="Santibanez J."/>
            <person name="Aqrawi P."/>
            <person name="Gross S."/>
            <person name="Joshi V."/>
            <person name="Fowler G."/>
            <person name="Nazareth L."/>
            <person name="Reid J."/>
            <person name="Worley K."/>
            <person name="Petrosino J."/>
            <person name="Highlander S."/>
            <person name="Gibbs R."/>
        </authorList>
    </citation>
    <scope>NUCLEOTIDE SEQUENCE [LARGE SCALE GENOMIC DNA]</scope>
    <source>
        <strain evidence="11 12">ATCC 49175</strain>
    </source>
</reference>
<dbReference type="STRING" id="638301.HMPREF0444_1601"/>
<keyword evidence="6 11" id="KW-0418">Kinase</keyword>
<keyword evidence="9" id="KW-0472">Membrane</keyword>
<evidence type="ECO:0000313" key="12">
    <source>
        <dbReference type="Proteomes" id="UP000005926"/>
    </source>
</evidence>
<keyword evidence="12" id="KW-1185">Reference proteome</keyword>